<dbReference type="Proteomes" id="UP000007266">
    <property type="component" value="Linkage group 3"/>
</dbReference>
<evidence type="ECO:0000313" key="1">
    <source>
        <dbReference type="EMBL" id="EFA00674.1"/>
    </source>
</evidence>
<dbReference type="AlphaFoldDB" id="D6WHJ5"/>
<evidence type="ECO:0000313" key="2">
    <source>
        <dbReference type="Proteomes" id="UP000007266"/>
    </source>
</evidence>
<protein>
    <submittedName>
        <fullName evidence="1">Uncharacterized protein</fullName>
    </submittedName>
</protein>
<sequence>MQHELGKPPVQLHLFGLCKDVGYVTGSNFSFSRTTARYERKHFIPKVIKTLANNYEAVDKDLTLGFILSECFSQYELQLKLVKHQLAGQTSLASQLIMKVTLILFFISKVNKKQTFPKVDPIKVMP</sequence>
<name>D6WHJ5_TRICA</name>
<proteinExistence type="predicted"/>
<dbReference type="HOGENOM" id="CLU_1984412_0_0_1"/>
<reference evidence="1 2" key="2">
    <citation type="journal article" date="2010" name="Nucleic Acids Res.">
        <title>BeetleBase in 2010: revisions to provide comprehensive genomic information for Tribolium castaneum.</title>
        <authorList>
            <person name="Kim H.S."/>
            <person name="Murphy T."/>
            <person name="Xia J."/>
            <person name="Caragea D."/>
            <person name="Park Y."/>
            <person name="Beeman R.W."/>
            <person name="Lorenzen M.D."/>
            <person name="Butcher S."/>
            <person name="Manak J.R."/>
            <person name="Brown S.J."/>
        </authorList>
    </citation>
    <scope>GENOME REANNOTATION</scope>
    <source>
        <strain evidence="1 2">Georgia GA2</strain>
    </source>
</reference>
<accession>D6WHJ5</accession>
<gene>
    <name evidence="1" type="primary">GLEAN_03551</name>
    <name evidence="1" type="ORF">TcasGA2_TC003551</name>
</gene>
<keyword evidence="2" id="KW-1185">Reference proteome</keyword>
<dbReference type="EMBL" id="KQ971321">
    <property type="protein sequence ID" value="EFA00674.1"/>
    <property type="molecule type" value="Genomic_DNA"/>
</dbReference>
<dbReference type="InParanoid" id="D6WHJ5"/>
<reference evidence="1 2" key="1">
    <citation type="journal article" date="2008" name="Nature">
        <title>The genome of the model beetle and pest Tribolium castaneum.</title>
        <authorList>
            <consortium name="Tribolium Genome Sequencing Consortium"/>
            <person name="Richards S."/>
            <person name="Gibbs R.A."/>
            <person name="Weinstock G.M."/>
            <person name="Brown S.J."/>
            <person name="Denell R."/>
            <person name="Beeman R.W."/>
            <person name="Gibbs R."/>
            <person name="Beeman R.W."/>
            <person name="Brown S.J."/>
            <person name="Bucher G."/>
            <person name="Friedrich M."/>
            <person name="Grimmelikhuijzen C.J."/>
            <person name="Klingler M."/>
            <person name="Lorenzen M."/>
            <person name="Richards S."/>
            <person name="Roth S."/>
            <person name="Schroder R."/>
            <person name="Tautz D."/>
            <person name="Zdobnov E.M."/>
            <person name="Muzny D."/>
            <person name="Gibbs R.A."/>
            <person name="Weinstock G.M."/>
            <person name="Attaway T."/>
            <person name="Bell S."/>
            <person name="Buhay C.J."/>
            <person name="Chandrabose M.N."/>
            <person name="Chavez D."/>
            <person name="Clerk-Blankenburg K.P."/>
            <person name="Cree A."/>
            <person name="Dao M."/>
            <person name="Davis C."/>
            <person name="Chacko J."/>
            <person name="Dinh H."/>
            <person name="Dugan-Rocha S."/>
            <person name="Fowler G."/>
            <person name="Garner T.T."/>
            <person name="Garnes J."/>
            <person name="Gnirke A."/>
            <person name="Hawes A."/>
            <person name="Hernandez J."/>
            <person name="Hines S."/>
            <person name="Holder M."/>
            <person name="Hume J."/>
            <person name="Jhangiani S.N."/>
            <person name="Joshi V."/>
            <person name="Khan Z.M."/>
            <person name="Jackson L."/>
            <person name="Kovar C."/>
            <person name="Kowis A."/>
            <person name="Lee S."/>
            <person name="Lewis L.R."/>
            <person name="Margolis J."/>
            <person name="Morgan M."/>
            <person name="Nazareth L.V."/>
            <person name="Nguyen N."/>
            <person name="Okwuonu G."/>
            <person name="Parker D."/>
            <person name="Richards S."/>
            <person name="Ruiz S.J."/>
            <person name="Santibanez J."/>
            <person name="Savard J."/>
            <person name="Scherer S.E."/>
            <person name="Schneider B."/>
            <person name="Sodergren E."/>
            <person name="Tautz D."/>
            <person name="Vattahil S."/>
            <person name="Villasana D."/>
            <person name="White C.S."/>
            <person name="Wright R."/>
            <person name="Park Y."/>
            <person name="Beeman R.W."/>
            <person name="Lord J."/>
            <person name="Oppert B."/>
            <person name="Lorenzen M."/>
            <person name="Brown S."/>
            <person name="Wang L."/>
            <person name="Savard J."/>
            <person name="Tautz D."/>
            <person name="Richards S."/>
            <person name="Weinstock G."/>
            <person name="Gibbs R.A."/>
            <person name="Liu Y."/>
            <person name="Worley K."/>
            <person name="Weinstock G."/>
            <person name="Elsik C.G."/>
            <person name="Reese J.T."/>
            <person name="Elhaik E."/>
            <person name="Landan G."/>
            <person name="Graur D."/>
            <person name="Arensburger P."/>
            <person name="Atkinson P."/>
            <person name="Beeman R.W."/>
            <person name="Beidler J."/>
            <person name="Brown S.J."/>
            <person name="Demuth J.P."/>
            <person name="Drury D.W."/>
            <person name="Du Y.Z."/>
            <person name="Fujiwara H."/>
            <person name="Lorenzen M."/>
            <person name="Maselli V."/>
            <person name="Osanai M."/>
            <person name="Park Y."/>
            <person name="Robertson H.M."/>
            <person name="Tu Z."/>
            <person name="Wang J.J."/>
            <person name="Wang S."/>
            <person name="Richards S."/>
            <person name="Song H."/>
            <person name="Zhang L."/>
            <person name="Sodergren E."/>
            <person name="Werner D."/>
            <person name="Stanke M."/>
            <person name="Morgenstern B."/>
            <person name="Solovyev V."/>
            <person name="Kosarev P."/>
            <person name="Brown G."/>
            <person name="Chen H.C."/>
            <person name="Ermolaeva O."/>
            <person name="Hlavina W."/>
            <person name="Kapustin Y."/>
            <person name="Kiryutin B."/>
            <person name="Kitts P."/>
            <person name="Maglott D."/>
            <person name="Pruitt K."/>
            <person name="Sapojnikov V."/>
            <person name="Souvorov A."/>
            <person name="Mackey A.J."/>
            <person name="Waterhouse R.M."/>
            <person name="Wyder S."/>
            <person name="Zdobnov E.M."/>
            <person name="Zdobnov E.M."/>
            <person name="Wyder S."/>
            <person name="Kriventseva E.V."/>
            <person name="Kadowaki T."/>
            <person name="Bork P."/>
            <person name="Aranda M."/>
            <person name="Bao R."/>
            <person name="Beermann A."/>
            <person name="Berns N."/>
            <person name="Bolognesi R."/>
            <person name="Bonneton F."/>
            <person name="Bopp D."/>
            <person name="Brown S.J."/>
            <person name="Bucher G."/>
            <person name="Butts T."/>
            <person name="Chaumot A."/>
            <person name="Denell R.E."/>
            <person name="Ferrier D.E."/>
            <person name="Friedrich M."/>
            <person name="Gordon C.M."/>
            <person name="Jindra M."/>
            <person name="Klingler M."/>
            <person name="Lan Q."/>
            <person name="Lattorff H.M."/>
            <person name="Laudet V."/>
            <person name="von Levetsow C."/>
            <person name="Liu Z."/>
            <person name="Lutz R."/>
            <person name="Lynch J.A."/>
            <person name="da Fonseca R.N."/>
            <person name="Posnien N."/>
            <person name="Reuter R."/>
            <person name="Roth S."/>
            <person name="Savard J."/>
            <person name="Schinko J.B."/>
            <person name="Schmitt C."/>
            <person name="Schoppmeier M."/>
            <person name="Schroder R."/>
            <person name="Shippy T.D."/>
            <person name="Simonnet F."/>
            <person name="Marques-Souza H."/>
            <person name="Tautz D."/>
            <person name="Tomoyasu Y."/>
            <person name="Trauner J."/>
            <person name="Van der Zee M."/>
            <person name="Vervoort M."/>
            <person name="Wittkopp N."/>
            <person name="Wimmer E.A."/>
            <person name="Yang X."/>
            <person name="Jones A.K."/>
            <person name="Sattelle D.B."/>
            <person name="Ebert P.R."/>
            <person name="Nelson D."/>
            <person name="Scott J.G."/>
            <person name="Beeman R.W."/>
            <person name="Muthukrishnan S."/>
            <person name="Kramer K.J."/>
            <person name="Arakane Y."/>
            <person name="Beeman R.W."/>
            <person name="Zhu Q."/>
            <person name="Hogenkamp D."/>
            <person name="Dixit R."/>
            <person name="Oppert B."/>
            <person name="Jiang H."/>
            <person name="Zou Z."/>
            <person name="Marshall J."/>
            <person name="Elpidina E."/>
            <person name="Vinokurov K."/>
            <person name="Oppert C."/>
            <person name="Zou Z."/>
            <person name="Evans J."/>
            <person name="Lu Z."/>
            <person name="Zhao P."/>
            <person name="Sumathipala N."/>
            <person name="Altincicek B."/>
            <person name="Vilcinskas A."/>
            <person name="Williams M."/>
            <person name="Hultmark D."/>
            <person name="Hetru C."/>
            <person name="Jiang H."/>
            <person name="Grimmelikhuijzen C.J."/>
            <person name="Hauser F."/>
            <person name="Cazzamali G."/>
            <person name="Williamson M."/>
            <person name="Park Y."/>
            <person name="Li B."/>
            <person name="Tanaka Y."/>
            <person name="Predel R."/>
            <person name="Neupert S."/>
            <person name="Schachtner J."/>
            <person name="Verleyen P."/>
            <person name="Raible F."/>
            <person name="Bork P."/>
            <person name="Friedrich M."/>
            <person name="Walden K.K."/>
            <person name="Robertson H.M."/>
            <person name="Angeli S."/>
            <person name="Foret S."/>
            <person name="Bucher G."/>
            <person name="Schuetz S."/>
            <person name="Maleszka R."/>
            <person name="Wimmer E.A."/>
            <person name="Beeman R.W."/>
            <person name="Lorenzen M."/>
            <person name="Tomoyasu Y."/>
            <person name="Miller S.C."/>
            <person name="Grossmann D."/>
            <person name="Bucher G."/>
        </authorList>
    </citation>
    <scope>NUCLEOTIDE SEQUENCE [LARGE SCALE GENOMIC DNA]</scope>
    <source>
        <strain evidence="1 2">Georgia GA2</strain>
    </source>
</reference>
<organism evidence="1 2">
    <name type="scientific">Tribolium castaneum</name>
    <name type="common">Red flour beetle</name>
    <dbReference type="NCBI Taxonomy" id="7070"/>
    <lineage>
        <taxon>Eukaryota</taxon>
        <taxon>Metazoa</taxon>
        <taxon>Ecdysozoa</taxon>
        <taxon>Arthropoda</taxon>
        <taxon>Hexapoda</taxon>
        <taxon>Insecta</taxon>
        <taxon>Pterygota</taxon>
        <taxon>Neoptera</taxon>
        <taxon>Endopterygota</taxon>
        <taxon>Coleoptera</taxon>
        <taxon>Polyphaga</taxon>
        <taxon>Cucujiformia</taxon>
        <taxon>Tenebrionidae</taxon>
        <taxon>Tenebrionidae incertae sedis</taxon>
        <taxon>Tribolium</taxon>
    </lineage>
</organism>